<dbReference type="AlphaFoldDB" id="A0A1W6BXK8"/>
<keyword evidence="4 9" id="KW-0812">Transmembrane</keyword>
<dbReference type="PROSITE" id="PS00211">
    <property type="entry name" value="ABC_TRANSPORTER_1"/>
    <property type="match status" value="1"/>
</dbReference>
<keyword evidence="7 9" id="KW-1133">Transmembrane helix</keyword>
<accession>A0A1W6BXK8</accession>
<evidence type="ECO:0000256" key="5">
    <source>
        <dbReference type="ARBA" id="ARBA00022741"/>
    </source>
</evidence>
<dbReference type="PROSITE" id="PS50893">
    <property type="entry name" value="ABC_TRANSPORTER_2"/>
    <property type="match status" value="1"/>
</dbReference>
<dbReference type="GO" id="GO:0034040">
    <property type="term" value="F:ATPase-coupled lipid transmembrane transporter activity"/>
    <property type="evidence" value="ECO:0007669"/>
    <property type="project" value="TreeGrafter"/>
</dbReference>
<organism evidence="12 13">
    <name type="scientific">Campylobacter cuniculorum DSM 23162 = LMG 24588</name>
    <dbReference type="NCBI Taxonomy" id="1121267"/>
    <lineage>
        <taxon>Bacteria</taxon>
        <taxon>Pseudomonadati</taxon>
        <taxon>Campylobacterota</taxon>
        <taxon>Epsilonproteobacteria</taxon>
        <taxon>Campylobacterales</taxon>
        <taxon>Campylobacteraceae</taxon>
        <taxon>Campylobacter</taxon>
    </lineage>
</organism>
<feature type="transmembrane region" description="Helical" evidence="9">
    <location>
        <begin position="20"/>
        <end position="47"/>
    </location>
</feature>
<keyword evidence="8 9" id="KW-0472">Membrane</keyword>
<feature type="domain" description="ABC transmembrane type-1" evidence="11">
    <location>
        <begin position="24"/>
        <end position="321"/>
    </location>
</feature>
<dbReference type="InterPro" id="IPR027417">
    <property type="entry name" value="P-loop_NTPase"/>
</dbReference>
<feature type="transmembrane region" description="Helical" evidence="9">
    <location>
        <begin position="265"/>
        <end position="284"/>
    </location>
</feature>
<dbReference type="eggNOG" id="COG1132">
    <property type="taxonomic scope" value="Bacteria"/>
</dbReference>
<dbReference type="STRING" id="1121267.CCUN_1167"/>
<keyword evidence="6" id="KW-0067">ATP-binding</keyword>
<dbReference type="Pfam" id="PF00005">
    <property type="entry name" value="ABC_tran"/>
    <property type="match status" value="1"/>
</dbReference>
<dbReference type="FunFam" id="3.40.50.300:FF:000299">
    <property type="entry name" value="ABC transporter ATP-binding protein/permease"/>
    <property type="match status" value="1"/>
</dbReference>
<dbReference type="Gene3D" id="3.40.50.300">
    <property type="entry name" value="P-loop containing nucleotide triphosphate hydrolases"/>
    <property type="match status" value="1"/>
</dbReference>
<reference evidence="12 13" key="1">
    <citation type="submission" date="2017-04" db="EMBL/GenBank/DDBJ databases">
        <title>Complete genome sequence of the Campylobacter cuniculorum type strain LMG24588.</title>
        <authorList>
            <person name="Miller W.G."/>
            <person name="Yee E."/>
            <person name="Revez J."/>
            <person name="Bono J.L."/>
            <person name="Rossi M."/>
        </authorList>
    </citation>
    <scope>NUCLEOTIDE SEQUENCE [LARGE SCALE GENOMIC DNA]</scope>
    <source>
        <strain evidence="12 13">LMG 24588</strain>
    </source>
</reference>
<gene>
    <name evidence="12" type="primary">pglK</name>
    <name evidence="12" type="ORF">CCUN_1167</name>
</gene>
<evidence type="ECO:0000256" key="8">
    <source>
        <dbReference type="ARBA" id="ARBA00023136"/>
    </source>
</evidence>
<dbReference type="InterPro" id="IPR017871">
    <property type="entry name" value="ABC_transporter-like_CS"/>
</dbReference>
<dbReference type="InterPro" id="IPR036640">
    <property type="entry name" value="ABC1_TM_sf"/>
</dbReference>
<feature type="transmembrane region" description="Helical" evidence="9">
    <location>
        <begin position="154"/>
        <end position="174"/>
    </location>
</feature>
<dbReference type="InterPro" id="IPR003593">
    <property type="entry name" value="AAA+_ATPase"/>
</dbReference>
<dbReference type="GO" id="GO:0140359">
    <property type="term" value="F:ABC-type transporter activity"/>
    <property type="evidence" value="ECO:0007669"/>
    <property type="project" value="InterPro"/>
</dbReference>
<comment type="subcellular location">
    <subcellularLocation>
        <location evidence="1">Cell membrane</location>
        <topology evidence="1">Multi-pass membrane protein</topology>
    </subcellularLocation>
</comment>
<keyword evidence="2" id="KW-0813">Transport</keyword>
<dbReference type="Proteomes" id="UP000192902">
    <property type="component" value="Chromosome"/>
</dbReference>
<feature type="domain" description="ABC transporter" evidence="10">
    <location>
        <begin position="353"/>
        <end position="569"/>
    </location>
</feature>
<dbReference type="SMART" id="SM00382">
    <property type="entry name" value="AAA"/>
    <property type="match status" value="1"/>
</dbReference>
<dbReference type="Gene3D" id="1.20.1560.10">
    <property type="entry name" value="ABC transporter type 1, transmembrane domain"/>
    <property type="match status" value="1"/>
</dbReference>
<evidence type="ECO:0000256" key="2">
    <source>
        <dbReference type="ARBA" id="ARBA00022448"/>
    </source>
</evidence>
<evidence type="ECO:0000256" key="7">
    <source>
        <dbReference type="ARBA" id="ARBA00022989"/>
    </source>
</evidence>
<feature type="transmembrane region" description="Helical" evidence="9">
    <location>
        <begin position="75"/>
        <end position="98"/>
    </location>
</feature>
<evidence type="ECO:0000313" key="12">
    <source>
        <dbReference type="EMBL" id="ARJ56760.1"/>
    </source>
</evidence>
<dbReference type="GO" id="GO:0005524">
    <property type="term" value="F:ATP binding"/>
    <property type="evidence" value="ECO:0007669"/>
    <property type="project" value="UniProtKB-KW"/>
</dbReference>
<evidence type="ECO:0000256" key="4">
    <source>
        <dbReference type="ARBA" id="ARBA00022692"/>
    </source>
</evidence>
<evidence type="ECO:0000256" key="1">
    <source>
        <dbReference type="ARBA" id="ARBA00004651"/>
    </source>
</evidence>
<dbReference type="KEGG" id="ccun:CCUN_1167"/>
<evidence type="ECO:0000256" key="6">
    <source>
        <dbReference type="ARBA" id="ARBA00022840"/>
    </source>
</evidence>
<dbReference type="GO" id="GO:0016887">
    <property type="term" value="F:ATP hydrolysis activity"/>
    <property type="evidence" value="ECO:0007669"/>
    <property type="project" value="InterPro"/>
</dbReference>
<evidence type="ECO:0000256" key="3">
    <source>
        <dbReference type="ARBA" id="ARBA00022475"/>
    </source>
</evidence>
<dbReference type="EMBL" id="CP020867">
    <property type="protein sequence ID" value="ARJ56760.1"/>
    <property type="molecule type" value="Genomic_DNA"/>
</dbReference>
<dbReference type="PROSITE" id="PS50929">
    <property type="entry name" value="ABC_TM1F"/>
    <property type="match status" value="1"/>
</dbReference>
<name>A0A1W6BXK8_9BACT</name>
<keyword evidence="5" id="KW-0547">Nucleotide-binding</keyword>
<dbReference type="InterPro" id="IPR011527">
    <property type="entry name" value="ABC1_TM_dom"/>
</dbReference>
<dbReference type="SUPFAM" id="SSF90123">
    <property type="entry name" value="ABC transporter transmembrane region"/>
    <property type="match status" value="1"/>
</dbReference>
<dbReference type="InterPro" id="IPR039421">
    <property type="entry name" value="Type_1_exporter"/>
</dbReference>
<feature type="transmembrane region" description="Helical" evidence="9">
    <location>
        <begin position="290"/>
        <end position="308"/>
    </location>
</feature>
<dbReference type="PANTHER" id="PTHR24221:SF654">
    <property type="entry name" value="ATP-BINDING CASSETTE SUB-FAMILY B MEMBER 6"/>
    <property type="match status" value="1"/>
</dbReference>
<proteinExistence type="predicted"/>
<keyword evidence="3" id="KW-1003">Cell membrane</keyword>
<sequence>MGKAVLKKLFFILSQEDKKFLFSLLIFSVFISFIESFAISLIMPFVALASDFSYFEKNAILMKIKEYFALPSYELIVYFGILLVIFYVFRAFLNAYYFHLLAQFSKGRYHNIALRVFSAFLSSDYESFTRKNQSEILKSITGEVYNLSTMLASFLLMMSEIFVLILLYALMLLIDYKITLFLSVFMILNAFILVKILAPIVKKAGLKREEAMKNFFEILNTNLNNFKFIKLKTKEQGVLNLFKEQSLAFSKANITSETVAALPRIYLEGVGFCVLVLIVVFLVFANKSDISNILATISIFVLALYRLMPSANRILTSYHDLLYYRSSLEIIYQILNQKKENLGDEKLEFKKELRLENLGFGYEGKNLLFKNINLSIKKGEKIAFIGESGSGKSTLVDLIIGLLTPKEGQIYIDNTALNSKNIKNYRQKIGYIPQQIYLFNDSIAKNISFGDEAKESFLKELIQKVHLEKFIKNLPQGIDTQVGDGGSNLSGGQKQRIAIARALFLNPEILVLDEATSALDSNIEAKIMDAIYELAKDKTMIIIAHRLSTIENCDKIYKLERGKLILERAR</sequence>
<protein>
    <submittedName>
        <fullName evidence="12">Flippase</fullName>
    </submittedName>
</protein>
<feature type="transmembrane region" description="Helical" evidence="9">
    <location>
        <begin position="180"/>
        <end position="198"/>
    </location>
</feature>
<dbReference type="InterPro" id="IPR003439">
    <property type="entry name" value="ABC_transporter-like_ATP-bd"/>
</dbReference>
<dbReference type="PANTHER" id="PTHR24221">
    <property type="entry name" value="ATP-BINDING CASSETTE SUB-FAMILY B"/>
    <property type="match status" value="1"/>
</dbReference>
<dbReference type="Pfam" id="PF00664">
    <property type="entry name" value="ABC_membrane"/>
    <property type="match status" value="1"/>
</dbReference>
<evidence type="ECO:0000256" key="9">
    <source>
        <dbReference type="SAM" id="Phobius"/>
    </source>
</evidence>
<evidence type="ECO:0000313" key="13">
    <source>
        <dbReference type="Proteomes" id="UP000192902"/>
    </source>
</evidence>
<dbReference type="SUPFAM" id="SSF52540">
    <property type="entry name" value="P-loop containing nucleoside triphosphate hydrolases"/>
    <property type="match status" value="1"/>
</dbReference>
<dbReference type="GO" id="GO:0005886">
    <property type="term" value="C:plasma membrane"/>
    <property type="evidence" value="ECO:0007669"/>
    <property type="project" value="UniProtKB-SubCell"/>
</dbReference>
<evidence type="ECO:0000259" key="10">
    <source>
        <dbReference type="PROSITE" id="PS50893"/>
    </source>
</evidence>
<evidence type="ECO:0000259" key="11">
    <source>
        <dbReference type="PROSITE" id="PS50929"/>
    </source>
</evidence>